<evidence type="ECO:0000313" key="2">
    <source>
        <dbReference type="EMBL" id="MED6153607.1"/>
    </source>
</evidence>
<dbReference type="EMBL" id="JASCZI010094058">
    <property type="protein sequence ID" value="MED6153607.1"/>
    <property type="molecule type" value="Genomic_DNA"/>
</dbReference>
<organism evidence="2 3">
    <name type="scientific">Stylosanthes scabra</name>
    <dbReference type="NCBI Taxonomy" id="79078"/>
    <lineage>
        <taxon>Eukaryota</taxon>
        <taxon>Viridiplantae</taxon>
        <taxon>Streptophyta</taxon>
        <taxon>Embryophyta</taxon>
        <taxon>Tracheophyta</taxon>
        <taxon>Spermatophyta</taxon>
        <taxon>Magnoliopsida</taxon>
        <taxon>eudicotyledons</taxon>
        <taxon>Gunneridae</taxon>
        <taxon>Pentapetalae</taxon>
        <taxon>rosids</taxon>
        <taxon>fabids</taxon>
        <taxon>Fabales</taxon>
        <taxon>Fabaceae</taxon>
        <taxon>Papilionoideae</taxon>
        <taxon>50 kb inversion clade</taxon>
        <taxon>dalbergioids sensu lato</taxon>
        <taxon>Dalbergieae</taxon>
        <taxon>Pterocarpus clade</taxon>
        <taxon>Stylosanthes</taxon>
    </lineage>
</organism>
<name>A0ABU6TXQ3_9FABA</name>
<reference evidence="2 3" key="1">
    <citation type="journal article" date="2023" name="Plants (Basel)">
        <title>Bridging the Gap: Combining Genomics and Transcriptomics Approaches to Understand Stylosanthes scabra, an Orphan Legume from the Brazilian Caatinga.</title>
        <authorList>
            <person name="Ferreira-Neto J.R.C."/>
            <person name="da Silva M.D."/>
            <person name="Binneck E."/>
            <person name="de Melo N.F."/>
            <person name="da Silva R.H."/>
            <person name="de Melo A.L.T.M."/>
            <person name="Pandolfi V."/>
            <person name="Bustamante F.O."/>
            <person name="Brasileiro-Vidal A.C."/>
            <person name="Benko-Iseppon A.M."/>
        </authorList>
    </citation>
    <scope>NUCLEOTIDE SEQUENCE [LARGE SCALE GENOMIC DNA]</scope>
    <source>
        <tissue evidence="2">Leaves</tissue>
    </source>
</reference>
<gene>
    <name evidence="2" type="ORF">PIB30_103753</name>
</gene>
<accession>A0ABU6TXQ3</accession>
<feature type="compositionally biased region" description="Basic residues" evidence="1">
    <location>
        <begin position="18"/>
        <end position="27"/>
    </location>
</feature>
<proteinExistence type="predicted"/>
<dbReference type="Proteomes" id="UP001341840">
    <property type="component" value="Unassembled WGS sequence"/>
</dbReference>
<comment type="caution">
    <text evidence="2">The sequence shown here is derived from an EMBL/GenBank/DDBJ whole genome shotgun (WGS) entry which is preliminary data.</text>
</comment>
<evidence type="ECO:0000256" key="1">
    <source>
        <dbReference type="SAM" id="MobiDB-lite"/>
    </source>
</evidence>
<evidence type="ECO:0000313" key="3">
    <source>
        <dbReference type="Proteomes" id="UP001341840"/>
    </source>
</evidence>
<protein>
    <submittedName>
        <fullName evidence="2">Uncharacterized protein</fullName>
    </submittedName>
</protein>
<sequence>MNDSNSVVVRRHGDGRRAHWRRHHEARRRLPSPFASLSSTHTQTTRPLSLSFSMVTVELRRRNGSNPSCSGGGAPFLELSLSSKDTHNSALSSSSDPTATAAVGALKLAGAGHFVKLGCYKGSLNGVRVRWFRLWWRWKVGWLWKGWLPLEKRLGLTVILKIVVVPLPLITSPTEIRVVSLARVESVRVRITVKWPRLVTQVVHLLS</sequence>
<keyword evidence="3" id="KW-1185">Reference proteome</keyword>
<feature type="region of interest" description="Disordered" evidence="1">
    <location>
        <begin position="1"/>
        <end position="27"/>
    </location>
</feature>